<keyword evidence="2" id="KW-1185">Reference proteome</keyword>
<evidence type="ECO:0000313" key="2">
    <source>
        <dbReference type="Proteomes" id="UP000249363"/>
    </source>
</evidence>
<dbReference type="EMBL" id="MIKG01000029">
    <property type="protein sequence ID" value="RAO74152.1"/>
    <property type="molecule type" value="Genomic_DNA"/>
</dbReference>
<dbReference type="STRING" id="1196081.A0A364LEE0"/>
<dbReference type="AlphaFoldDB" id="A0A364LEE0"/>
<protein>
    <submittedName>
        <fullName evidence="1">Uncharacterized protein</fullName>
    </submittedName>
</protein>
<dbReference type="OrthoDB" id="4500473at2759"/>
<dbReference type="Proteomes" id="UP000249363">
    <property type="component" value="Unassembled WGS sequence"/>
</dbReference>
<gene>
    <name evidence="1" type="ORF">BHQ10_010164</name>
</gene>
<reference evidence="1 2" key="1">
    <citation type="journal article" date="2017" name="Biotechnol. Biofuels">
        <title>Differential beta-glucosidase expression as a function of carbon source availability in Talaromyces amestolkiae: a genomic and proteomic approach.</title>
        <authorList>
            <person name="de Eugenio L.I."/>
            <person name="Mendez-Liter J.A."/>
            <person name="Nieto-Dominguez M."/>
            <person name="Alonso L."/>
            <person name="Gil-Munoz J."/>
            <person name="Barriuso J."/>
            <person name="Prieto A."/>
            <person name="Martinez M.J."/>
        </authorList>
    </citation>
    <scope>NUCLEOTIDE SEQUENCE [LARGE SCALE GENOMIC DNA]</scope>
    <source>
        <strain evidence="1 2">CIB</strain>
    </source>
</reference>
<name>A0A364LEE0_TALAM</name>
<accession>A0A364LEE0</accession>
<organism evidence="1 2">
    <name type="scientific">Talaromyces amestolkiae</name>
    <dbReference type="NCBI Taxonomy" id="1196081"/>
    <lineage>
        <taxon>Eukaryota</taxon>
        <taxon>Fungi</taxon>
        <taxon>Dikarya</taxon>
        <taxon>Ascomycota</taxon>
        <taxon>Pezizomycotina</taxon>
        <taxon>Eurotiomycetes</taxon>
        <taxon>Eurotiomycetidae</taxon>
        <taxon>Eurotiales</taxon>
        <taxon>Trichocomaceae</taxon>
        <taxon>Talaromyces</taxon>
        <taxon>Talaromyces sect. Talaromyces</taxon>
    </lineage>
</organism>
<dbReference type="RefSeq" id="XP_040738666.1">
    <property type="nucleotide sequence ID" value="XM_040872764.1"/>
</dbReference>
<dbReference type="GeneID" id="63799378"/>
<evidence type="ECO:0000313" key="1">
    <source>
        <dbReference type="EMBL" id="RAO74152.1"/>
    </source>
</evidence>
<sequence length="287" mass="32489">MKPLYILVRNQDYEYRPNESTGWLNIGSILTKPTEPESLLEGYSITTPHDDVPIKSTWKVDFRSEDEKRKSRGYGISADLFKTLPVPIELNATRSNESTTVNEIGAKRLETYIMTPTTAYLDQVLSTPPVQEYLRKHKYFTSLYIVTGIRVARHGSGSKANSHSSKIQLGASIDAGGISGAPGILDVGPNFGRTKEIKRREEWTTCSDYIYAYRVAKIKQSLRGNGPKLTHHKGELYSLDLDFEEQNWSDEHIDRGVYVEDEEWAKADALPIDKDDDGDEPCNMMFM</sequence>
<comment type="caution">
    <text evidence="1">The sequence shown here is derived from an EMBL/GenBank/DDBJ whole genome shotgun (WGS) entry which is preliminary data.</text>
</comment>
<proteinExistence type="predicted"/>